<dbReference type="RefSeq" id="WP_072755994.1">
    <property type="nucleotide sequence ID" value="NZ_FQUK01000022.1"/>
</dbReference>
<evidence type="ECO:0000313" key="1">
    <source>
        <dbReference type="EMBL" id="SHE96014.1"/>
    </source>
</evidence>
<dbReference type="SUPFAM" id="SSF82784">
    <property type="entry name" value="OsmC-like"/>
    <property type="match status" value="1"/>
</dbReference>
<reference evidence="2" key="1">
    <citation type="submission" date="2016-11" db="EMBL/GenBank/DDBJ databases">
        <authorList>
            <person name="Varghese N."/>
            <person name="Submissions S."/>
        </authorList>
    </citation>
    <scope>NUCLEOTIDE SEQUENCE [LARGE SCALE GENOMIC DNA]</scope>
    <source>
        <strain evidence="2">DSM 14834</strain>
    </source>
</reference>
<dbReference type="Gene3D" id="3.30.300.20">
    <property type="match status" value="1"/>
</dbReference>
<name>A0A1M4XQY1_9GAMM</name>
<evidence type="ECO:0000313" key="2">
    <source>
        <dbReference type="Proteomes" id="UP000242857"/>
    </source>
</evidence>
<accession>A0A1M4XQY1</accession>
<gene>
    <name evidence="1" type="ORF">SAMN02745204_01501</name>
</gene>
<dbReference type="AlphaFoldDB" id="A0A1M4XQY1"/>
<keyword evidence="2" id="KW-1185">Reference proteome</keyword>
<dbReference type="InterPro" id="IPR015946">
    <property type="entry name" value="KH_dom-like_a/b"/>
</dbReference>
<dbReference type="EMBL" id="FQUK01000022">
    <property type="protein sequence ID" value="SHE96014.1"/>
    <property type="molecule type" value="Genomic_DNA"/>
</dbReference>
<dbReference type="Proteomes" id="UP000242857">
    <property type="component" value="Unassembled WGS sequence"/>
</dbReference>
<organism evidence="1 2">
    <name type="scientific">Thermomonas hydrothermalis</name>
    <dbReference type="NCBI Taxonomy" id="213588"/>
    <lineage>
        <taxon>Bacteria</taxon>
        <taxon>Pseudomonadati</taxon>
        <taxon>Pseudomonadota</taxon>
        <taxon>Gammaproteobacteria</taxon>
        <taxon>Lysobacterales</taxon>
        <taxon>Lysobacteraceae</taxon>
        <taxon>Thermomonas</taxon>
    </lineage>
</organism>
<dbReference type="InterPro" id="IPR036102">
    <property type="entry name" value="OsmC/Ohrsf"/>
</dbReference>
<proteinExistence type="predicted"/>
<dbReference type="OrthoDB" id="5297623at2"/>
<sequence>MSESEGIHLLLEQEGPYAFRVSFEGTGLDALHTDEPAPLGAGAGPSPAHLLLAGVANCLSASLVFALRKFKNNPGPIRTRITARRERNAQGRWRLPRAEVEIQLADPAASLGKV</sequence>
<dbReference type="STRING" id="213588.SAMN02745204_01501"/>
<protein>
    <submittedName>
        <fullName evidence="1">OsmC-like protein</fullName>
    </submittedName>
</protein>